<reference evidence="1 2" key="1">
    <citation type="submission" date="2019-06" db="EMBL/GenBank/DDBJ databases">
        <title>Genome Sequence of the Brown Rot Fungal Pathogen Monilinia fructicola.</title>
        <authorList>
            <person name="De Miccolis Angelini R.M."/>
            <person name="Landi L."/>
            <person name="Abate D."/>
            <person name="Pollastro S."/>
            <person name="Romanazzi G."/>
            <person name="Faretra F."/>
        </authorList>
    </citation>
    <scope>NUCLEOTIDE SEQUENCE [LARGE SCALE GENOMIC DNA]</scope>
    <source>
        <strain evidence="1 2">Mfrc123</strain>
    </source>
</reference>
<dbReference type="Proteomes" id="UP000322873">
    <property type="component" value="Unassembled WGS sequence"/>
</dbReference>
<dbReference type="EMBL" id="VICG01000014">
    <property type="protein sequence ID" value="KAA8564845.1"/>
    <property type="molecule type" value="Genomic_DNA"/>
</dbReference>
<gene>
    <name evidence="1" type="ORF">EYC84_010616</name>
</gene>
<evidence type="ECO:0000313" key="2">
    <source>
        <dbReference type="Proteomes" id="UP000322873"/>
    </source>
</evidence>
<evidence type="ECO:0000313" key="1">
    <source>
        <dbReference type="EMBL" id="KAA8564845.1"/>
    </source>
</evidence>
<accession>A0A5M9JC65</accession>
<protein>
    <submittedName>
        <fullName evidence="1">Uncharacterized protein</fullName>
    </submittedName>
</protein>
<comment type="caution">
    <text evidence="1">The sequence shown here is derived from an EMBL/GenBank/DDBJ whole genome shotgun (WGS) entry which is preliminary data.</text>
</comment>
<organism evidence="1 2">
    <name type="scientific">Monilinia fructicola</name>
    <name type="common">Brown rot fungus</name>
    <name type="synonym">Ciboria fructicola</name>
    <dbReference type="NCBI Taxonomy" id="38448"/>
    <lineage>
        <taxon>Eukaryota</taxon>
        <taxon>Fungi</taxon>
        <taxon>Dikarya</taxon>
        <taxon>Ascomycota</taxon>
        <taxon>Pezizomycotina</taxon>
        <taxon>Leotiomycetes</taxon>
        <taxon>Helotiales</taxon>
        <taxon>Sclerotiniaceae</taxon>
        <taxon>Monilinia</taxon>
    </lineage>
</organism>
<keyword evidence="2" id="KW-1185">Reference proteome</keyword>
<name>A0A5M9JC65_MONFR</name>
<dbReference type="AlphaFoldDB" id="A0A5M9JC65"/>
<sequence>MTVAVAVSVVANNENPDGYGYTKIIRCDQPPNTTSASLQHKTHELALRHWTLAASSHPAQEPQPRGPKSKF</sequence>
<proteinExistence type="predicted"/>